<protein>
    <submittedName>
        <fullName evidence="1">Uncharacterized protein</fullName>
    </submittedName>
</protein>
<evidence type="ECO:0000313" key="2">
    <source>
        <dbReference type="Proteomes" id="UP000481109"/>
    </source>
</evidence>
<dbReference type="Proteomes" id="UP000481109">
    <property type="component" value="Unassembled WGS sequence"/>
</dbReference>
<dbReference type="RefSeq" id="WP_165332680.1">
    <property type="nucleotide sequence ID" value="NZ_JAAKZW010000058.1"/>
</dbReference>
<evidence type="ECO:0000313" key="1">
    <source>
        <dbReference type="EMBL" id="NGO77211.1"/>
    </source>
</evidence>
<comment type="caution">
    <text evidence="1">The sequence shown here is derived from an EMBL/GenBank/DDBJ whole genome shotgun (WGS) entry which is preliminary data.</text>
</comment>
<proteinExistence type="predicted"/>
<accession>A0A6G4XKQ6</accession>
<name>A0A6G4XKQ6_9ACTN</name>
<dbReference type="EMBL" id="JAAKZW010000058">
    <property type="protein sequence ID" value="NGO77211.1"/>
    <property type="molecule type" value="Genomic_DNA"/>
</dbReference>
<keyword evidence="2" id="KW-1185">Reference proteome</keyword>
<gene>
    <name evidence="1" type="ORF">G6045_16310</name>
</gene>
<reference evidence="1 2" key="1">
    <citation type="submission" date="2020-02" db="EMBL/GenBank/DDBJ databases">
        <title>Whole-genome analyses of novel actinobacteria.</title>
        <authorList>
            <person name="Sahin N."/>
            <person name="Tokatli A."/>
        </authorList>
    </citation>
    <scope>NUCLEOTIDE SEQUENCE [LARGE SCALE GENOMIC DNA]</scope>
    <source>
        <strain evidence="1 2">YC504</strain>
    </source>
</reference>
<sequence>MDEYVLRLPIRELETDDWITLHSDLTAFLMVVLQEIYSATCRARLDGTLPTGWELVIDVVGEDGQQRTIAPWPLVLEHLRPVPQRIPRLLEAVERAAGHGAG</sequence>
<organism evidence="1 2">
    <name type="scientific">Streptomyces mesophilus</name>
    <dbReference type="NCBI Taxonomy" id="1775132"/>
    <lineage>
        <taxon>Bacteria</taxon>
        <taxon>Bacillati</taxon>
        <taxon>Actinomycetota</taxon>
        <taxon>Actinomycetes</taxon>
        <taxon>Kitasatosporales</taxon>
        <taxon>Streptomycetaceae</taxon>
        <taxon>Streptomyces</taxon>
    </lineage>
</organism>
<dbReference type="AlphaFoldDB" id="A0A6G4XKQ6"/>